<proteinExistence type="predicted"/>
<dbReference type="AlphaFoldDB" id="A0A4Y2TTJ2"/>
<comment type="caution">
    <text evidence="2">The sequence shown here is derived from an EMBL/GenBank/DDBJ whole genome shotgun (WGS) entry which is preliminary data.</text>
</comment>
<keyword evidence="3" id="KW-1185">Reference proteome</keyword>
<name>A0A4Y2TTJ2_ARAVE</name>
<reference evidence="2 3" key="1">
    <citation type="journal article" date="2019" name="Sci. Rep.">
        <title>Orb-weaving spider Araneus ventricosus genome elucidates the spidroin gene catalogue.</title>
        <authorList>
            <person name="Kono N."/>
            <person name="Nakamura H."/>
            <person name="Ohtoshi R."/>
            <person name="Moran D.A.P."/>
            <person name="Shinohara A."/>
            <person name="Yoshida Y."/>
            <person name="Fujiwara M."/>
            <person name="Mori M."/>
            <person name="Tomita M."/>
            <person name="Arakawa K."/>
        </authorList>
    </citation>
    <scope>NUCLEOTIDE SEQUENCE [LARGE SCALE GENOMIC DNA]</scope>
</reference>
<dbReference type="OrthoDB" id="6723241at2759"/>
<evidence type="ECO:0000256" key="1">
    <source>
        <dbReference type="SAM" id="MobiDB-lite"/>
    </source>
</evidence>
<evidence type="ECO:0000313" key="2">
    <source>
        <dbReference type="EMBL" id="GBO03949.1"/>
    </source>
</evidence>
<gene>
    <name evidence="2" type="ORF">AVEN_220159_1</name>
</gene>
<organism evidence="2 3">
    <name type="scientific">Araneus ventricosus</name>
    <name type="common">Orbweaver spider</name>
    <name type="synonym">Epeira ventricosa</name>
    <dbReference type="NCBI Taxonomy" id="182803"/>
    <lineage>
        <taxon>Eukaryota</taxon>
        <taxon>Metazoa</taxon>
        <taxon>Ecdysozoa</taxon>
        <taxon>Arthropoda</taxon>
        <taxon>Chelicerata</taxon>
        <taxon>Arachnida</taxon>
        <taxon>Araneae</taxon>
        <taxon>Araneomorphae</taxon>
        <taxon>Entelegynae</taxon>
        <taxon>Araneoidea</taxon>
        <taxon>Araneidae</taxon>
        <taxon>Araneus</taxon>
    </lineage>
</organism>
<feature type="region of interest" description="Disordered" evidence="1">
    <location>
        <begin position="65"/>
        <end position="92"/>
    </location>
</feature>
<protein>
    <submittedName>
        <fullName evidence="2">Uncharacterized protein</fullName>
    </submittedName>
</protein>
<evidence type="ECO:0000313" key="3">
    <source>
        <dbReference type="Proteomes" id="UP000499080"/>
    </source>
</evidence>
<accession>A0A4Y2TTJ2</accession>
<sequence length="106" mass="12161">MGVKECEILSTHSNFIIRQAFKFSFGTWNDITIEQSLMRNIKTYGSLIRGRGVSDSIRTRWVRRMSASRDRDPKLQKSQSVNPHEISQHSQSPWLLSNSCLTSTST</sequence>
<dbReference type="EMBL" id="BGPR01031086">
    <property type="protein sequence ID" value="GBO03949.1"/>
    <property type="molecule type" value="Genomic_DNA"/>
</dbReference>
<dbReference type="Proteomes" id="UP000499080">
    <property type="component" value="Unassembled WGS sequence"/>
</dbReference>